<dbReference type="AlphaFoldDB" id="A0A812Y8V9"/>
<evidence type="ECO:0000256" key="1">
    <source>
        <dbReference type="SAM" id="Coils"/>
    </source>
</evidence>
<keyword evidence="1" id="KW-0175">Coiled coil</keyword>
<name>A0A812Y8V9_SYMPI</name>
<comment type="caution">
    <text evidence="2">The sequence shown here is derived from an EMBL/GenBank/DDBJ whole genome shotgun (WGS) entry which is preliminary data.</text>
</comment>
<proteinExistence type="predicted"/>
<dbReference type="OrthoDB" id="442340at2759"/>
<keyword evidence="3" id="KW-1185">Reference proteome</keyword>
<evidence type="ECO:0000313" key="2">
    <source>
        <dbReference type="EMBL" id="CAE7767331.1"/>
    </source>
</evidence>
<gene>
    <name evidence="2" type="ORF">SPIL2461_LOCUS22528</name>
</gene>
<feature type="non-terminal residue" evidence="2">
    <location>
        <position position="443"/>
    </location>
</feature>
<evidence type="ECO:0000313" key="3">
    <source>
        <dbReference type="Proteomes" id="UP000649617"/>
    </source>
</evidence>
<dbReference type="Proteomes" id="UP000649617">
    <property type="component" value="Unassembled WGS sequence"/>
</dbReference>
<sequence length="443" mass="48116">YQRSRGAELCSNALVPPKFSDVEVKSKYRARELLDRALQARIDRKQEEANCQRRQRQRILLEQLCNRCFAQEPAQDPAPGAAFWKRHSYCARARCHDVADGHMSSSVNKSQAQTARLHRELARRAPAHADDSIRAVLSGQRMPRTPPACKPSSGPGIQSDHFQVSYDRREPYVMAYNTASAGFDRKQKWSLQEGLAGSFRVPKVRAIYGHDETELDMVNAAQAMEQVAGGGRGIANKILGLRARGAAWDRIGPFAKAAQAAAFEMPKELALEVALCLAEAAGEATGSMVHKEVEPVPLMDEISDAAEAAGHLCAAAMSLLASAAARARDADGVDFPLRGLEVIAETGLGWAAFSNMFLVAMFAQLQRCNQAQLEISEEAAARLSEVLVWASDCYDIASKLAPAGRRVVRAAQRTLRAMTAHGPCDAGMLAKLALLDSLAVRPA</sequence>
<accession>A0A812Y8V9</accession>
<reference evidence="2" key="1">
    <citation type="submission" date="2021-02" db="EMBL/GenBank/DDBJ databases">
        <authorList>
            <person name="Dougan E. K."/>
            <person name="Rhodes N."/>
            <person name="Thang M."/>
            <person name="Chan C."/>
        </authorList>
    </citation>
    <scope>NUCLEOTIDE SEQUENCE</scope>
</reference>
<organism evidence="2 3">
    <name type="scientific">Symbiodinium pilosum</name>
    <name type="common">Dinoflagellate</name>
    <dbReference type="NCBI Taxonomy" id="2952"/>
    <lineage>
        <taxon>Eukaryota</taxon>
        <taxon>Sar</taxon>
        <taxon>Alveolata</taxon>
        <taxon>Dinophyceae</taxon>
        <taxon>Suessiales</taxon>
        <taxon>Symbiodiniaceae</taxon>
        <taxon>Symbiodinium</taxon>
    </lineage>
</organism>
<dbReference type="EMBL" id="CAJNIZ010047408">
    <property type="protein sequence ID" value="CAE7767331.1"/>
    <property type="molecule type" value="Genomic_DNA"/>
</dbReference>
<feature type="coiled-coil region" evidence="1">
    <location>
        <begin position="30"/>
        <end position="62"/>
    </location>
</feature>
<protein>
    <submittedName>
        <fullName evidence="2">Uncharacterized protein</fullName>
    </submittedName>
</protein>